<organism evidence="1 2">
    <name type="scientific">Penicillium antarcticum</name>
    <dbReference type="NCBI Taxonomy" id="416450"/>
    <lineage>
        <taxon>Eukaryota</taxon>
        <taxon>Fungi</taxon>
        <taxon>Dikarya</taxon>
        <taxon>Ascomycota</taxon>
        <taxon>Pezizomycotina</taxon>
        <taxon>Eurotiomycetes</taxon>
        <taxon>Eurotiomycetidae</taxon>
        <taxon>Eurotiales</taxon>
        <taxon>Aspergillaceae</taxon>
        <taxon>Penicillium</taxon>
    </lineage>
</organism>
<reference evidence="2" key="1">
    <citation type="journal article" date="2017" name="Nat. Microbiol.">
        <title>Global analysis of biosynthetic gene clusters reveals vast potential of secondary metabolite production in Penicillium species.</title>
        <authorList>
            <person name="Nielsen J.C."/>
            <person name="Grijseels S."/>
            <person name="Prigent S."/>
            <person name="Ji B."/>
            <person name="Dainat J."/>
            <person name="Nielsen K.F."/>
            <person name="Frisvad J.C."/>
            <person name="Workman M."/>
            <person name="Nielsen J."/>
        </authorList>
    </citation>
    <scope>NUCLEOTIDE SEQUENCE [LARGE SCALE GENOMIC DNA]</scope>
    <source>
        <strain evidence="2">IBT 31811</strain>
    </source>
</reference>
<comment type="caution">
    <text evidence="1">The sequence shown here is derived from an EMBL/GenBank/DDBJ whole genome shotgun (WGS) entry which is preliminary data.</text>
</comment>
<dbReference type="EMBL" id="MDYN01000202">
    <property type="protein sequence ID" value="OQD73536.1"/>
    <property type="molecule type" value="Genomic_DNA"/>
</dbReference>
<sequence>FGIVANSVSFAITEFGLHLGYNTKVQH</sequence>
<keyword evidence="2" id="KW-1185">Reference proteome</keyword>
<accession>A0A1V6PAF1</accession>
<protein>
    <submittedName>
        <fullName evidence="1">Uncharacterized protein</fullName>
    </submittedName>
</protein>
<proteinExistence type="predicted"/>
<gene>
    <name evidence="1" type="ORF">PENANT_c202G04122</name>
</gene>
<dbReference type="Proteomes" id="UP000191672">
    <property type="component" value="Unassembled WGS sequence"/>
</dbReference>
<dbReference type="AlphaFoldDB" id="A0A1V6PAF1"/>
<evidence type="ECO:0000313" key="1">
    <source>
        <dbReference type="EMBL" id="OQD73536.1"/>
    </source>
</evidence>
<feature type="non-terminal residue" evidence="1">
    <location>
        <position position="1"/>
    </location>
</feature>
<name>A0A1V6PAF1_9EURO</name>
<evidence type="ECO:0000313" key="2">
    <source>
        <dbReference type="Proteomes" id="UP000191672"/>
    </source>
</evidence>